<dbReference type="GO" id="GO:0005524">
    <property type="term" value="F:ATP binding"/>
    <property type="evidence" value="ECO:0007669"/>
    <property type="project" value="UniProtKB-KW"/>
</dbReference>
<reference evidence="5" key="1">
    <citation type="journal article" date="2020" name="Stud. Mycol.">
        <title>101 Dothideomycetes genomes: a test case for predicting lifestyles and emergence of pathogens.</title>
        <authorList>
            <person name="Haridas S."/>
            <person name="Albert R."/>
            <person name="Binder M."/>
            <person name="Bloem J."/>
            <person name="Labutti K."/>
            <person name="Salamov A."/>
            <person name="Andreopoulos B."/>
            <person name="Baker S."/>
            <person name="Barry K."/>
            <person name="Bills G."/>
            <person name="Bluhm B."/>
            <person name="Cannon C."/>
            <person name="Castanera R."/>
            <person name="Culley D."/>
            <person name="Daum C."/>
            <person name="Ezra D."/>
            <person name="Gonzalez J."/>
            <person name="Henrissat B."/>
            <person name="Kuo A."/>
            <person name="Liang C."/>
            <person name="Lipzen A."/>
            <person name="Lutzoni F."/>
            <person name="Magnuson J."/>
            <person name="Mondo S."/>
            <person name="Nolan M."/>
            <person name="Ohm R."/>
            <person name="Pangilinan J."/>
            <person name="Park H.-J."/>
            <person name="Ramirez L."/>
            <person name="Alfaro M."/>
            <person name="Sun H."/>
            <person name="Tritt A."/>
            <person name="Yoshinaga Y."/>
            <person name="Zwiers L.-H."/>
            <person name="Turgeon B."/>
            <person name="Goodwin S."/>
            <person name="Spatafora J."/>
            <person name="Crous P."/>
            <person name="Grigoriev I."/>
        </authorList>
    </citation>
    <scope>NUCLEOTIDE SEQUENCE</scope>
    <source>
        <strain evidence="5">CBS 121739</strain>
    </source>
</reference>
<feature type="compositionally biased region" description="Polar residues" evidence="3">
    <location>
        <begin position="40"/>
        <end position="51"/>
    </location>
</feature>
<keyword evidence="5" id="KW-0418">Kinase</keyword>
<dbReference type="GO" id="GO:0004674">
    <property type="term" value="F:protein serine/threonine kinase activity"/>
    <property type="evidence" value="ECO:0007669"/>
    <property type="project" value="TreeGrafter"/>
</dbReference>
<feature type="compositionally biased region" description="Gly residues" evidence="3">
    <location>
        <begin position="510"/>
        <end position="528"/>
    </location>
</feature>
<accession>A0A6A6WMR6</accession>
<dbReference type="CDD" id="cd00180">
    <property type="entry name" value="PKc"/>
    <property type="match status" value="1"/>
</dbReference>
<dbReference type="PROSITE" id="PS00108">
    <property type="entry name" value="PROTEIN_KINASE_ST"/>
    <property type="match status" value="1"/>
</dbReference>
<evidence type="ECO:0000259" key="4">
    <source>
        <dbReference type="PROSITE" id="PS50011"/>
    </source>
</evidence>
<gene>
    <name evidence="5" type="ORF">EJ05DRAFT_507033</name>
</gene>
<dbReference type="SMART" id="SM00220">
    <property type="entry name" value="S_TKc"/>
    <property type="match status" value="1"/>
</dbReference>
<sequence length="647" mass="69292">MSKSSAAAAAAASPALPPVPLQTAPASPPPTSPAPAAIESGSTTEPNTPQSEGDGDGDGEADEQQQQQLSSYTFARLIPLNAAARGALQATLELPESEVASYHQQFIGTTTFDGAVTPCYELSLSQLPRFPHVGWVIGKGRRNLPNLGVDLLLTPSRTDNVAGVHARLNWVKGAGGFFLIADNKRGKKVMLNGEMFSADRRTIPFQNALMIGECVFTLEHVQRPPDEEEQFQVELQAFLARFHAADDHPIVTPTPSENDATFGDWRVSYTISRGTFGIVYMVTHARTGHPAAAKQILKSARNRPAVDREIAMATRISALAHPHLASPFEIRHHKSRSRAEIARIRALLDASWCPDAHGSITDDYIILSPLLTATFRSLYASAAVPARTRTVFLAQLLDAVAFLHDNGIAHRDVKPDNVLVRSYDPPAAMLADFGCAVAAEKRILYDWPGTVPYLAPEEVEGGFHGAEVDYWACGLVGVEVLGGPRVVRRVWPGEGLRVFWEWRREGGDGGGVGSGGIGLDGRGGSGVGGDDDDDDVAAACCRAMLRVDPRARMTAREARDRILGALGDVGEEAAVVGAEGAVSAEGAEEEEEVTRSPAVEKQDGGQGDTQPESALPLPLPPHPQPQPQPLPQPPKKKRRSQRGVSED</sequence>
<feature type="compositionally biased region" description="Low complexity" evidence="3">
    <location>
        <begin position="1"/>
        <end position="14"/>
    </location>
</feature>
<evidence type="ECO:0000256" key="3">
    <source>
        <dbReference type="SAM" id="MobiDB-lite"/>
    </source>
</evidence>
<dbReference type="PANTHER" id="PTHR24346">
    <property type="entry name" value="MAP/MICROTUBULE AFFINITY-REGULATING KINASE"/>
    <property type="match status" value="1"/>
</dbReference>
<feature type="region of interest" description="Disordered" evidence="3">
    <location>
        <begin position="580"/>
        <end position="647"/>
    </location>
</feature>
<protein>
    <submittedName>
        <fullName evidence="5">Kinase-like protein</fullName>
    </submittedName>
</protein>
<dbReference type="RefSeq" id="XP_033605889.1">
    <property type="nucleotide sequence ID" value="XM_033747876.1"/>
</dbReference>
<dbReference type="SUPFAM" id="SSF56112">
    <property type="entry name" value="Protein kinase-like (PK-like)"/>
    <property type="match status" value="1"/>
</dbReference>
<keyword evidence="1" id="KW-0547">Nucleotide-binding</keyword>
<dbReference type="Gene3D" id="3.30.200.20">
    <property type="entry name" value="Phosphorylase Kinase, domain 1"/>
    <property type="match status" value="1"/>
</dbReference>
<feature type="region of interest" description="Disordered" evidence="3">
    <location>
        <begin position="510"/>
        <end position="531"/>
    </location>
</feature>
<feature type="compositionally biased region" description="Pro residues" evidence="3">
    <location>
        <begin position="617"/>
        <end position="633"/>
    </location>
</feature>
<name>A0A6A6WMR6_9PEZI</name>
<evidence type="ECO:0000313" key="6">
    <source>
        <dbReference type="Proteomes" id="UP000799437"/>
    </source>
</evidence>
<evidence type="ECO:0000313" key="5">
    <source>
        <dbReference type="EMBL" id="KAF2763438.1"/>
    </source>
</evidence>
<dbReference type="AlphaFoldDB" id="A0A6A6WMR6"/>
<keyword evidence="2" id="KW-0067">ATP-binding</keyword>
<dbReference type="PROSITE" id="PS50011">
    <property type="entry name" value="PROTEIN_KINASE_DOM"/>
    <property type="match status" value="1"/>
</dbReference>
<feature type="compositionally biased region" description="Acidic residues" evidence="3">
    <location>
        <begin position="53"/>
        <end position="63"/>
    </location>
</feature>
<keyword evidence="5" id="KW-0808">Transferase</keyword>
<dbReference type="EMBL" id="ML996565">
    <property type="protein sequence ID" value="KAF2763438.1"/>
    <property type="molecule type" value="Genomic_DNA"/>
</dbReference>
<proteinExistence type="predicted"/>
<dbReference type="InterPro" id="IPR000719">
    <property type="entry name" value="Prot_kinase_dom"/>
</dbReference>
<dbReference type="GO" id="GO:0005737">
    <property type="term" value="C:cytoplasm"/>
    <property type="evidence" value="ECO:0007669"/>
    <property type="project" value="TreeGrafter"/>
</dbReference>
<dbReference type="InterPro" id="IPR011009">
    <property type="entry name" value="Kinase-like_dom_sf"/>
</dbReference>
<dbReference type="Gene3D" id="1.10.510.10">
    <property type="entry name" value="Transferase(Phosphotransferase) domain 1"/>
    <property type="match status" value="1"/>
</dbReference>
<dbReference type="Proteomes" id="UP000799437">
    <property type="component" value="Unassembled WGS sequence"/>
</dbReference>
<organism evidence="5 6">
    <name type="scientific">Pseudovirgaria hyperparasitica</name>
    <dbReference type="NCBI Taxonomy" id="470096"/>
    <lineage>
        <taxon>Eukaryota</taxon>
        <taxon>Fungi</taxon>
        <taxon>Dikarya</taxon>
        <taxon>Ascomycota</taxon>
        <taxon>Pezizomycotina</taxon>
        <taxon>Dothideomycetes</taxon>
        <taxon>Dothideomycetes incertae sedis</taxon>
        <taxon>Acrospermales</taxon>
        <taxon>Acrospermaceae</taxon>
        <taxon>Pseudovirgaria</taxon>
    </lineage>
</organism>
<dbReference type="OrthoDB" id="3782488at2759"/>
<dbReference type="InterPro" id="IPR008271">
    <property type="entry name" value="Ser/Thr_kinase_AS"/>
</dbReference>
<dbReference type="GeneID" id="54488930"/>
<feature type="region of interest" description="Disordered" evidence="3">
    <location>
        <begin position="1"/>
        <end position="67"/>
    </location>
</feature>
<evidence type="ECO:0000256" key="2">
    <source>
        <dbReference type="ARBA" id="ARBA00022840"/>
    </source>
</evidence>
<keyword evidence="6" id="KW-1185">Reference proteome</keyword>
<feature type="compositionally biased region" description="Pro residues" evidence="3">
    <location>
        <begin position="15"/>
        <end position="33"/>
    </location>
</feature>
<dbReference type="GO" id="GO:0035556">
    <property type="term" value="P:intracellular signal transduction"/>
    <property type="evidence" value="ECO:0007669"/>
    <property type="project" value="TreeGrafter"/>
</dbReference>
<evidence type="ECO:0000256" key="1">
    <source>
        <dbReference type="ARBA" id="ARBA00022741"/>
    </source>
</evidence>
<dbReference type="Pfam" id="PF00069">
    <property type="entry name" value="Pkinase"/>
    <property type="match status" value="1"/>
</dbReference>
<feature type="domain" description="Protein kinase" evidence="4">
    <location>
        <begin position="265"/>
        <end position="563"/>
    </location>
</feature>
<dbReference type="PANTHER" id="PTHR24346:SF30">
    <property type="entry name" value="MATERNAL EMBRYONIC LEUCINE ZIPPER KINASE"/>
    <property type="match status" value="1"/>
</dbReference>